<dbReference type="PANTHER" id="PTHR10151:SF120">
    <property type="entry name" value="BIS(5'-ADENOSYL)-TRIPHOSPHATASE"/>
    <property type="match status" value="1"/>
</dbReference>
<dbReference type="InterPro" id="IPR017850">
    <property type="entry name" value="Alkaline_phosphatase_core_sf"/>
</dbReference>
<organism evidence="1 2">
    <name type="scientific">Halobacterium bonnevillei</name>
    <dbReference type="NCBI Taxonomy" id="2692200"/>
    <lineage>
        <taxon>Archaea</taxon>
        <taxon>Methanobacteriati</taxon>
        <taxon>Methanobacteriota</taxon>
        <taxon>Stenosarchaea group</taxon>
        <taxon>Halobacteria</taxon>
        <taxon>Halobacteriales</taxon>
        <taxon>Halobacteriaceae</taxon>
        <taxon>Halobacterium</taxon>
    </lineage>
</organism>
<name>A0A6B0SEE2_9EURY</name>
<evidence type="ECO:0000313" key="2">
    <source>
        <dbReference type="Proteomes" id="UP000471521"/>
    </source>
</evidence>
<protein>
    <submittedName>
        <fullName evidence="1">Nucleotide pyrophosphatase</fullName>
    </submittedName>
</protein>
<dbReference type="PANTHER" id="PTHR10151">
    <property type="entry name" value="ECTONUCLEOTIDE PYROPHOSPHATASE/PHOSPHODIESTERASE"/>
    <property type="match status" value="1"/>
</dbReference>
<dbReference type="SUPFAM" id="SSF53649">
    <property type="entry name" value="Alkaline phosphatase-like"/>
    <property type="match status" value="1"/>
</dbReference>
<dbReference type="RefSeq" id="WP_159524688.1">
    <property type="nucleotide sequence ID" value="NZ_WUUU01000001.1"/>
</dbReference>
<dbReference type="OrthoDB" id="198670at2157"/>
<keyword evidence="2" id="KW-1185">Reference proteome</keyword>
<gene>
    <name evidence="1" type="ORF">GRX66_00120</name>
</gene>
<sequence length="510" mass="57820">MTTPQTVVVGLDGAHFELIQPWIAEGKLPNIERAIKSGIATDLESVLPPVTSPNWKAYSTGKNPGKLGIFWWENIDVEEQRVYYPSERKNLNATFWELVGETERVGIIGVPTTYPPKDVNGFLVSGAPDADRSGYTFPPSLEDELEEEYGYEVTKRNRLSVNRDVAVEEILDLIDSRFTVGKSLAEEYDVSFLQIATFYLNSLHHFLWDDEATLRGWQIIDDHIGDFLDDDTDLVLMSDHGSTEIETVFHVNSWLQQEGYLALNTGISEYLHRAGITQERMIRLAYLFRIPRLAERLTPNALIERLPDEEGGLSRKSKTDTVDWDSSIALASGQGLLYLMKDPDSDGYERIRSELIEKLEELQDPAGRSIATDIFRGEKIYSGPYLSEAPDIVIDQRQGVHITGGVGRDDVFDTPDTNKWKAENKRHGLFVASGPSFSESSPKKISILDLAPTLLHLHDCKIPEDMDGTVQKRIFARDSSPEQRNIEYRKRPELENEVDHIRRITRELNL</sequence>
<dbReference type="EMBL" id="WUUU01000001">
    <property type="protein sequence ID" value="MXR19086.1"/>
    <property type="molecule type" value="Genomic_DNA"/>
</dbReference>
<comment type="caution">
    <text evidence="1">The sequence shown here is derived from an EMBL/GenBank/DDBJ whole genome shotgun (WGS) entry which is preliminary data.</text>
</comment>
<dbReference type="GO" id="GO:0016787">
    <property type="term" value="F:hydrolase activity"/>
    <property type="evidence" value="ECO:0007669"/>
    <property type="project" value="UniProtKB-ARBA"/>
</dbReference>
<dbReference type="InterPro" id="IPR002591">
    <property type="entry name" value="Phosphodiest/P_Trfase"/>
</dbReference>
<accession>A0A6B0SEE2</accession>
<dbReference type="Pfam" id="PF01663">
    <property type="entry name" value="Phosphodiest"/>
    <property type="match status" value="1"/>
</dbReference>
<reference evidence="1 2" key="1">
    <citation type="submission" date="2019-12" db="EMBL/GenBank/DDBJ databases">
        <title>Isolation and characterization of three novel carbon monoxide-oxidizing members of Halobacteria from salione crusts and soils.</title>
        <authorList>
            <person name="Myers M.R."/>
            <person name="King G.M."/>
        </authorList>
    </citation>
    <scope>NUCLEOTIDE SEQUENCE [LARGE SCALE GENOMIC DNA]</scope>
    <source>
        <strain evidence="1 2">PCN9</strain>
    </source>
</reference>
<dbReference type="Gene3D" id="3.40.720.10">
    <property type="entry name" value="Alkaline Phosphatase, subunit A"/>
    <property type="match status" value="2"/>
</dbReference>
<dbReference type="Proteomes" id="UP000471521">
    <property type="component" value="Unassembled WGS sequence"/>
</dbReference>
<proteinExistence type="predicted"/>
<evidence type="ECO:0000313" key="1">
    <source>
        <dbReference type="EMBL" id="MXR19086.1"/>
    </source>
</evidence>
<dbReference type="AlphaFoldDB" id="A0A6B0SEE2"/>